<comment type="similarity">
    <text evidence="8">Belongs to the binding-protein-dependent transport system permease family.</text>
</comment>
<comment type="caution">
    <text evidence="10">The sequence shown here is derived from an EMBL/GenBank/DDBJ whole genome shotgun (WGS) entry which is preliminary data.</text>
</comment>
<keyword evidence="5 8" id="KW-0472">Membrane</keyword>
<comment type="similarity">
    <text evidence="7">In the N-terminal section; belongs to the binding-protein-dependent transport system permease family.</text>
</comment>
<evidence type="ECO:0000256" key="2">
    <source>
        <dbReference type="ARBA" id="ARBA00022448"/>
    </source>
</evidence>
<dbReference type="InterPro" id="IPR051204">
    <property type="entry name" value="ABC_transp_perm/SBD"/>
</dbReference>
<proteinExistence type="inferred from homology"/>
<dbReference type="GO" id="GO:0022857">
    <property type="term" value="F:transmembrane transporter activity"/>
    <property type="evidence" value="ECO:0007669"/>
    <property type="project" value="InterPro"/>
</dbReference>
<feature type="domain" description="ABC transmembrane type-1" evidence="9">
    <location>
        <begin position="318"/>
        <end position="497"/>
    </location>
</feature>
<dbReference type="InterPro" id="IPR007210">
    <property type="entry name" value="ABC_Gly_betaine_transp_sub-bd"/>
</dbReference>
<dbReference type="PANTHER" id="PTHR30177:SF4">
    <property type="entry name" value="OSMOPROTECTANT IMPORT PERMEASE PROTEIN OSMW"/>
    <property type="match status" value="1"/>
</dbReference>
<dbReference type="RefSeq" id="WP_208423974.1">
    <property type="nucleotide sequence ID" value="NZ_JANTZN010000003.1"/>
</dbReference>
<dbReference type="EMBL" id="JANUBB010000001">
    <property type="protein sequence ID" value="MCS3950107.1"/>
    <property type="molecule type" value="Genomic_DNA"/>
</dbReference>
<keyword evidence="2 8" id="KW-0813">Transport</keyword>
<evidence type="ECO:0000256" key="4">
    <source>
        <dbReference type="ARBA" id="ARBA00022989"/>
    </source>
</evidence>
<dbReference type="CDD" id="cd06261">
    <property type="entry name" value="TM_PBP2"/>
    <property type="match status" value="1"/>
</dbReference>
<dbReference type="PANTHER" id="PTHR30177">
    <property type="entry name" value="GLYCINE BETAINE/L-PROLINE TRANSPORT SYSTEM PERMEASE PROTEIN PROW"/>
    <property type="match status" value="1"/>
</dbReference>
<comment type="subcellular location">
    <subcellularLocation>
        <location evidence="1 8">Cell membrane</location>
        <topology evidence="1 8">Multi-pass membrane protein</topology>
    </subcellularLocation>
</comment>
<name>A0A9X2ZQ41_9BACT</name>
<keyword evidence="4 8" id="KW-1133">Transmembrane helix</keyword>
<organism evidence="10 11">
    <name type="scientific">Salinibacter ruber</name>
    <dbReference type="NCBI Taxonomy" id="146919"/>
    <lineage>
        <taxon>Bacteria</taxon>
        <taxon>Pseudomonadati</taxon>
        <taxon>Rhodothermota</taxon>
        <taxon>Rhodothermia</taxon>
        <taxon>Rhodothermales</taxon>
        <taxon>Salinibacteraceae</taxon>
        <taxon>Salinibacter</taxon>
    </lineage>
</organism>
<dbReference type="Proteomes" id="UP001155010">
    <property type="component" value="Unassembled WGS sequence"/>
</dbReference>
<evidence type="ECO:0000259" key="9">
    <source>
        <dbReference type="PROSITE" id="PS50928"/>
    </source>
</evidence>
<evidence type="ECO:0000313" key="10">
    <source>
        <dbReference type="EMBL" id="MCS3950107.1"/>
    </source>
</evidence>
<feature type="transmembrane region" description="Helical" evidence="8">
    <location>
        <begin position="383"/>
        <end position="403"/>
    </location>
</feature>
<dbReference type="SUPFAM" id="SSF161098">
    <property type="entry name" value="MetI-like"/>
    <property type="match status" value="1"/>
</dbReference>
<feature type="transmembrane region" description="Helical" evidence="8">
    <location>
        <begin position="322"/>
        <end position="341"/>
    </location>
</feature>
<dbReference type="SUPFAM" id="SSF53850">
    <property type="entry name" value="Periplasmic binding protein-like II"/>
    <property type="match status" value="1"/>
</dbReference>
<dbReference type="Pfam" id="PF04069">
    <property type="entry name" value="OpuAC"/>
    <property type="match status" value="1"/>
</dbReference>
<evidence type="ECO:0000256" key="8">
    <source>
        <dbReference type="RuleBase" id="RU363032"/>
    </source>
</evidence>
<evidence type="ECO:0000256" key="3">
    <source>
        <dbReference type="ARBA" id="ARBA00022692"/>
    </source>
</evidence>
<feature type="transmembrane region" description="Helical" evidence="8">
    <location>
        <begin position="443"/>
        <end position="464"/>
    </location>
</feature>
<dbReference type="InterPro" id="IPR041894">
    <property type="entry name" value="PBP2_ProX-like"/>
</dbReference>
<dbReference type="GO" id="GO:0031460">
    <property type="term" value="P:glycine betaine transport"/>
    <property type="evidence" value="ECO:0007669"/>
    <property type="project" value="TreeGrafter"/>
</dbReference>
<dbReference type="InterPro" id="IPR035906">
    <property type="entry name" value="MetI-like_sf"/>
</dbReference>
<dbReference type="CDD" id="cd13607">
    <property type="entry name" value="PBP2_AfProX_like"/>
    <property type="match status" value="1"/>
</dbReference>
<gene>
    <name evidence="10" type="ORF">GGP83_000033</name>
</gene>
<protein>
    <submittedName>
        <fullName evidence="10">Osmoprotectant transport system permease protein</fullName>
    </submittedName>
</protein>
<dbReference type="Gene3D" id="1.10.3720.10">
    <property type="entry name" value="MetI-like"/>
    <property type="match status" value="1"/>
</dbReference>
<dbReference type="PROSITE" id="PS50928">
    <property type="entry name" value="ABC_TM1"/>
    <property type="match status" value="1"/>
</dbReference>
<feature type="transmembrane region" description="Helical" evidence="8">
    <location>
        <begin position="348"/>
        <end position="371"/>
    </location>
</feature>
<dbReference type="GO" id="GO:0043190">
    <property type="term" value="C:ATP-binding cassette (ABC) transporter complex"/>
    <property type="evidence" value="ECO:0007669"/>
    <property type="project" value="InterPro"/>
</dbReference>
<feature type="transmembrane region" description="Helical" evidence="8">
    <location>
        <begin position="476"/>
        <end position="497"/>
    </location>
</feature>
<dbReference type="Gene3D" id="3.40.190.120">
    <property type="entry name" value="Osmoprotection protein (prox), domain 2"/>
    <property type="match status" value="1"/>
</dbReference>
<evidence type="ECO:0000256" key="7">
    <source>
        <dbReference type="ARBA" id="ARBA00035652"/>
    </source>
</evidence>
<evidence type="ECO:0000256" key="5">
    <source>
        <dbReference type="ARBA" id="ARBA00023136"/>
    </source>
</evidence>
<dbReference type="Gene3D" id="3.40.190.10">
    <property type="entry name" value="Periplasmic binding protein-like II"/>
    <property type="match status" value="1"/>
</dbReference>
<keyword evidence="3 8" id="KW-0812">Transmembrane</keyword>
<reference evidence="10" key="1">
    <citation type="submission" date="2022-08" db="EMBL/GenBank/DDBJ databases">
        <title>Genomic Encyclopedia of Type Strains, Phase V (KMG-V): Genome sequencing to study the core and pangenomes of soil and plant-associated prokaryotes.</title>
        <authorList>
            <person name="Whitman W."/>
        </authorList>
    </citation>
    <scope>NUCLEOTIDE SEQUENCE</scope>
    <source>
        <strain evidence="10">SP2017</strain>
    </source>
</reference>
<evidence type="ECO:0000256" key="1">
    <source>
        <dbReference type="ARBA" id="ARBA00004651"/>
    </source>
</evidence>
<dbReference type="AlphaFoldDB" id="A0A9X2ZQ41"/>
<dbReference type="Pfam" id="PF00528">
    <property type="entry name" value="BPD_transp_1"/>
    <property type="match status" value="1"/>
</dbReference>
<dbReference type="InterPro" id="IPR000515">
    <property type="entry name" value="MetI-like"/>
</dbReference>
<comment type="similarity">
    <text evidence="6">In the C-terminal section; belongs to the OsmX family.</text>
</comment>
<accession>A0A9X2ZQ41</accession>
<evidence type="ECO:0000313" key="11">
    <source>
        <dbReference type="Proteomes" id="UP001155010"/>
    </source>
</evidence>
<sequence>MHAPIPQSASPIARSSIFSALLSIFVVLSLAAAPAQGQATDSTLALGSKKFTENVILGWMGTHLIRAEGLTATHREELGGSRFLWEALRRGDIDAYPEYTGTLRQELLADVDIAPGALADTLARYGIAMTAPLGFNNTYALGMRADQAAALGIETIADLQDHPDLRFGFTNEFMDRSDGWPSLRRAYDLPQSARGLDHDIAYRGLANGEIDVIDLYSTDAKIEQYDLRVLEDNKDHFPAYEALFLYRRDLATRAPAAVTALKRLAGQIPADTMQRLNARSNIDQTDEATVAADFLNQSLGLNATADADTRVERLRRYTADHLVLVGLSLGLAILFGVPLGVVAAKRRFLGPGVLIVVGVIYTIPALALLAMMVPPLGLGRVPAVTALTLYSLLPIVWTTYTGLKDISGPLRESADALGLSAPAKLWRVELPLAGRSILAGIKIAVIINIGAATLGALIGAGGYGQPILTGIRRANLGLILEGTVPAAVLTILALGLLEGLERGLLPRSMQS</sequence>
<evidence type="ECO:0000256" key="6">
    <source>
        <dbReference type="ARBA" id="ARBA00035642"/>
    </source>
</evidence>